<reference evidence="9" key="1">
    <citation type="submission" date="2016-10" db="EMBL/GenBank/DDBJ databases">
        <authorList>
            <person name="Varghese N."/>
            <person name="Submissions S."/>
        </authorList>
    </citation>
    <scope>NUCLEOTIDE SEQUENCE [LARGE SCALE GENOMIC DNA]</scope>
    <source>
        <strain evidence="9">CGMCC 1.3566</strain>
    </source>
</reference>
<dbReference type="PANTHER" id="PTHR38459">
    <property type="entry name" value="PROPHAGE BACTOPRENOL-LINKED GLUCOSE TRANSLOCASE HOMOLOG"/>
    <property type="match status" value="1"/>
</dbReference>
<dbReference type="EMBL" id="FOHJ01000020">
    <property type="protein sequence ID" value="SEU09419.1"/>
    <property type="molecule type" value="Genomic_DNA"/>
</dbReference>
<evidence type="ECO:0000313" key="9">
    <source>
        <dbReference type="Proteomes" id="UP000199095"/>
    </source>
</evidence>
<evidence type="ECO:0000256" key="6">
    <source>
        <dbReference type="SAM" id="Phobius"/>
    </source>
</evidence>
<evidence type="ECO:0000256" key="3">
    <source>
        <dbReference type="ARBA" id="ARBA00022692"/>
    </source>
</evidence>
<accession>A0A1I0JHC9</accession>
<keyword evidence="9" id="KW-1185">Reference proteome</keyword>
<dbReference type="Pfam" id="PF04138">
    <property type="entry name" value="GtrA_DPMS_TM"/>
    <property type="match status" value="1"/>
</dbReference>
<evidence type="ECO:0000256" key="5">
    <source>
        <dbReference type="ARBA" id="ARBA00023136"/>
    </source>
</evidence>
<sequence length="134" mass="15905">MKMSKEITNYIIFGILTTLINFLVYVFLTKVISLNYQFSTALAWIAAVLFAYFTNKKYVFRAGYDDIIQNIKRFFLFVHYRILSLLVDLLVMYIIIEFFLYLDDLVAKIIANIVVIIFNYITSKWFVFSNKEVD</sequence>
<dbReference type="InterPro" id="IPR007267">
    <property type="entry name" value="GtrA_DPMS_TM"/>
</dbReference>
<dbReference type="RefSeq" id="WP_093137826.1">
    <property type="nucleotide sequence ID" value="NZ_FOHJ01000020.1"/>
</dbReference>
<dbReference type="GO" id="GO:0000271">
    <property type="term" value="P:polysaccharide biosynthetic process"/>
    <property type="evidence" value="ECO:0007669"/>
    <property type="project" value="InterPro"/>
</dbReference>
<protein>
    <submittedName>
        <fullName evidence="8">Putative flippase GtrA (Transmembrane translocase of bactoprenol-linked glucose)</fullName>
    </submittedName>
</protein>
<organism evidence="8 9">
    <name type="scientific">Salinibacillus kushneri</name>
    <dbReference type="NCBI Taxonomy" id="237682"/>
    <lineage>
        <taxon>Bacteria</taxon>
        <taxon>Bacillati</taxon>
        <taxon>Bacillota</taxon>
        <taxon>Bacilli</taxon>
        <taxon>Bacillales</taxon>
        <taxon>Bacillaceae</taxon>
        <taxon>Salinibacillus</taxon>
    </lineage>
</organism>
<gene>
    <name evidence="8" type="ORF">SAMN05421676_12012</name>
</gene>
<dbReference type="OrthoDB" id="361483at2"/>
<feature type="transmembrane region" description="Helical" evidence="6">
    <location>
        <begin position="105"/>
        <end position="122"/>
    </location>
</feature>
<keyword evidence="4 6" id="KW-1133">Transmembrane helix</keyword>
<keyword evidence="3 6" id="KW-0812">Transmembrane</keyword>
<dbReference type="InterPro" id="IPR051401">
    <property type="entry name" value="GtrA_CellWall_Glycosyl"/>
</dbReference>
<evidence type="ECO:0000256" key="1">
    <source>
        <dbReference type="ARBA" id="ARBA00004141"/>
    </source>
</evidence>
<dbReference type="STRING" id="237682.SAMN05421676_12012"/>
<comment type="similarity">
    <text evidence="2">Belongs to the GtrA family.</text>
</comment>
<comment type="subcellular location">
    <subcellularLocation>
        <location evidence="1">Membrane</location>
        <topology evidence="1">Multi-pass membrane protein</topology>
    </subcellularLocation>
</comment>
<keyword evidence="5 6" id="KW-0472">Membrane</keyword>
<evidence type="ECO:0000259" key="7">
    <source>
        <dbReference type="Pfam" id="PF04138"/>
    </source>
</evidence>
<dbReference type="GO" id="GO:0005886">
    <property type="term" value="C:plasma membrane"/>
    <property type="evidence" value="ECO:0007669"/>
    <property type="project" value="TreeGrafter"/>
</dbReference>
<feature type="transmembrane region" description="Helical" evidence="6">
    <location>
        <begin position="34"/>
        <end position="53"/>
    </location>
</feature>
<dbReference type="PANTHER" id="PTHR38459:SF5">
    <property type="entry name" value="CELL WALL TEICHOIC ACID GLYCOSYLATION PROTEIN GTCA"/>
    <property type="match status" value="1"/>
</dbReference>
<feature type="transmembrane region" description="Helical" evidence="6">
    <location>
        <begin position="7"/>
        <end position="28"/>
    </location>
</feature>
<dbReference type="Proteomes" id="UP000199095">
    <property type="component" value="Unassembled WGS sequence"/>
</dbReference>
<name>A0A1I0JHC9_9BACI</name>
<proteinExistence type="inferred from homology"/>
<evidence type="ECO:0000256" key="4">
    <source>
        <dbReference type="ARBA" id="ARBA00022989"/>
    </source>
</evidence>
<dbReference type="AlphaFoldDB" id="A0A1I0JHC9"/>
<evidence type="ECO:0000256" key="2">
    <source>
        <dbReference type="ARBA" id="ARBA00009399"/>
    </source>
</evidence>
<evidence type="ECO:0000313" key="8">
    <source>
        <dbReference type="EMBL" id="SEU09419.1"/>
    </source>
</evidence>
<feature type="domain" description="GtrA/DPMS transmembrane" evidence="7">
    <location>
        <begin position="10"/>
        <end position="128"/>
    </location>
</feature>
<feature type="transmembrane region" description="Helical" evidence="6">
    <location>
        <begin position="74"/>
        <end position="99"/>
    </location>
</feature>